<evidence type="ECO:0000256" key="18">
    <source>
        <dbReference type="SAM" id="MobiDB-lite"/>
    </source>
</evidence>
<feature type="binding site" evidence="14">
    <location>
        <position position="463"/>
    </location>
    <ligand>
        <name>substrate</name>
    </ligand>
</feature>
<organism evidence="20">
    <name type="scientific">Pelagomonas calceolata</name>
    <dbReference type="NCBI Taxonomy" id="35677"/>
    <lineage>
        <taxon>Eukaryota</taxon>
        <taxon>Sar</taxon>
        <taxon>Stramenopiles</taxon>
        <taxon>Ochrophyta</taxon>
        <taxon>Pelagophyceae</taxon>
        <taxon>Pelagomonadales</taxon>
        <taxon>Pelagomonadaceae</taxon>
        <taxon>Pelagomonas</taxon>
    </lineage>
</organism>
<dbReference type="Pfam" id="PF22613">
    <property type="entry name" value="Transketolase_C_1"/>
    <property type="match status" value="1"/>
</dbReference>
<evidence type="ECO:0000256" key="8">
    <source>
        <dbReference type="ARBA" id="ARBA00022723"/>
    </source>
</evidence>
<feature type="binding site" evidence="15">
    <location>
        <position position="174"/>
    </location>
    <ligand>
        <name>thiamine diphosphate</name>
        <dbReference type="ChEBI" id="CHEBI:58937"/>
    </ligand>
</feature>
<dbReference type="InterPro" id="IPR005475">
    <property type="entry name" value="Transketolase-like_Pyr-bd"/>
</dbReference>
<feature type="binding site" evidence="14">
    <location>
        <position position="451"/>
    </location>
    <ligand>
        <name>substrate</name>
    </ligand>
</feature>
<evidence type="ECO:0000256" key="6">
    <source>
        <dbReference type="ARBA" id="ARBA00013152"/>
    </source>
</evidence>
<proteinExistence type="inferred from homology"/>
<dbReference type="FunFam" id="3.40.50.920:FF:000003">
    <property type="entry name" value="Transketolase"/>
    <property type="match status" value="1"/>
</dbReference>
<evidence type="ECO:0000256" key="4">
    <source>
        <dbReference type="ARBA" id="ARBA00007131"/>
    </source>
</evidence>
<dbReference type="GO" id="GO:0046872">
    <property type="term" value="F:metal ion binding"/>
    <property type="evidence" value="ECO:0007669"/>
    <property type="project" value="UniProtKB-KW"/>
</dbReference>
<sequence length="648" mass="69420">MDSIAAAKSGHLGLPLGAAEMGAVLFGQSMTFNPDDPTWVNRDRFVLSAGHGSMFLYSWLHLAGYDIPKDEVANFRQHHSATPGHPEFPNSEHTTPGIEATTGPLGAGISNCAGLAAASKMSAAMFNTPEHTIFDNHIFCMVGDGCLQEGVSAEASCFAAHEKLDNLIVLYDANDVTLDKMAEFTQSEDVGARYEAYGWDVITLTDGHDLKAIYEAIEEAKANDNGKPTMIIAKTEIGRGIDEVAGTNAAHGEAGVAYVDEARKNLGLPADKWHVSDDTYKFFADRKAAQKASYDAWQATYKAWQSANPDQAKILQDGIDGKTPSEAELLKAIPKGSGDAEATRISGSAIINDIAAAMPLYISGSADLHGSNKNYIKGAGDFGADFGKSYKGRNVYYGIREHAMGCIMNGFAYYGLFRPSGATFLVFADYMRAAVRIAALAELPVSYIWTHDSIGVGEDGPTHQPVETVSGLRAFPNLDVFRPADYEETAGAYVGAAVRTDGPTALILSRQNLDQTGTTSREDTLKGGYVAVKETGDLKCIIIATGSELQHAVAAAKQIGGGVRVVSMPCMERFDRQSDAYKAEVLPDSCRKRVAMEAGVSTMWYKYVGLDGKVIGVDRFGFSAPGDIVMSELGMTADNCAKEVKAYM</sequence>
<comment type="subunit">
    <text evidence="5">Homodimer.</text>
</comment>
<accession>A0A7S3ZTA9</accession>
<feature type="binding site" evidence="16">
    <location>
        <position position="176"/>
    </location>
    <ligand>
        <name>Mg(2+)</name>
        <dbReference type="ChEBI" id="CHEBI:18420"/>
    </ligand>
</feature>
<comment type="catalytic activity">
    <reaction evidence="12">
        <text>D-sedoheptulose 7-phosphate + D-glyceraldehyde 3-phosphate = aldehydo-D-ribose 5-phosphate + D-xylulose 5-phosphate</text>
        <dbReference type="Rhea" id="RHEA:10508"/>
        <dbReference type="ChEBI" id="CHEBI:57483"/>
        <dbReference type="ChEBI" id="CHEBI:57737"/>
        <dbReference type="ChEBI" id="CHEBI:58273"/>
        <dbReference type="ChEBI" id="CHEBI:59776"/>
        <dbReference type="EC" id="2.2.1.1"/>
    </reaction>
</comment>
<feature type="domain" description="Transketolase-like pyrimidine-binding" evidence="19">
    <location>
        <begin position="341"/>
        <end position="515"/>
    </location>
</feature>
<dbReference type="InterPro" id="IPR005478">
    <property type="entry name" value="Transketolase_bac-like"/>
</dbReference>
<protein>
    <recommendedName>
        <fullName evidence="6">transketolase</fullName>
        <ecNumber evidence="6">2.2.1.1</ecNumber>
    </recommendedName>
</protein>
<evidence type="ECO:0000256" key="7">
    <source>
        <dbReference type="ARBA" id="ARBA00022679"/>
    </source>
</evidence>
<dbReference type="SUPFAM" id="SSF52922">
    <property type="entry name" value="TK C-terminal domain-like"/>
    <property type="match status" value="1"/>
</dbReference>
<dbReference type="NCBIfam" id="TIGR00232">
    <property type="entry name" value="tktlase_bact"/>
    <property type="match status" value="1"/>
</dbReference>
<feature type="binding site" evidence="15">
    <location>
        <position position="427"/>
    </location>
    <ligand>
        <name>thiamine diphosphate</name>
        <dbReference type="ChEBI" id="CHEBI:58937"/>
    </ligand>
</feature>
<dbReference type="GO" id="GO:0005829">
    <property type="term" value="C:cytosol"/>
    <property type="evidence" value="ECO:0007669"/>
    <property type="project" value="TreeGrafter"/>
</dbReference>
<evidence type="ECO:0000256" key="16">
    <source>
        <dbReference type="PIRSR" id="PIRSR605478-4"/>
    </source>
</evidence>
<dbReference type="Gene3D" id="3.40.50.970">
    <property type="match status" value="2"/>
</dbReference>
<feature type="binding site" evidence="14">
    <location>
        <position position="371"/>
    </location>
    <ligand>
        <name>substrate</name>
    </ligand>
</feature>
<keyword evidence="11 15" id="KW-0786">Thiamine pyrophosphate</keyword>
<comment type="similarity">
    <text evidence="4">Belongs to the transketolase family.</text>
</comment>
<keyword evidence="8 16" id="KW-0479">Metal-binding</keyword>
<dbReference type="InterPro" id="IPR055152">
    <property type="entry name" value="Transketolase-like_C_2"/>
</dbReference>
<dbReference type="GO" id="GO:0004802">
    <property type="term" value="F:transketolase activity"/>
    <property type="evidence" value="ECO:0007669"/>
    <property type="project" value="UniProtKB-EC"/>
</dbReference>
<reference evidence="20" key="1">
    <citation type="submission" date="2021-01" db="EMBL/GenBank/DDBJ databases">
        <authorList>
            <person name="Corre E."/>
            <person name="Pelletier E."/>
            <person name="Niang G."/>
            <person name="Scheremetjew M."/>
            <person name="Finn R."/>
            <person name="Kale V."/>
            <person name="Holt S."/>
            <person name="Cochrane G."/>
            <person name="Meng A."/>
            <person name="Brown T."/>
            <person name="Cohen L."/>
        </authorList>
    </citation>
    <scope>NUCLEOTIDE SEQUENCE</scope>
    <source>
        <strain evidence="20">CCMP1756</strain>
    </source>
</reference>
<dbReference type="PROSITE" id="PS00802">
    <property type="entry name" value="TRANSKETOLASE_2"/>
    <property type="match status" value="1"/>
</dbReference>
<comment type="cofactor">
    <cofactor evidence="1">
        <name>Ca(2+)</name>
        <dbReference type="ChEBI" id="CHEBI:29108"/>
    </cofactor>
</comment>
<keyword evidence="9" id="KW-0106">Calcium</keyword>
<feature type="binding site" evidence="15">
    <location>
        <position position="51"/>
    </location>
    <ligand>
        <name>thiamine diphosphate</name>
        <dbReference type="ChEBI" id="CHEBI:58937"/>
    </ligand>
</feature>
<evidence type="ECO:0000256" key="12">
    <source>
        <dbReference type="ARBA" id="ARBA00049473"/>
    </source>
</evidence>
<gene>
    <name evidence="20" type="ORF">PCAL00307_LOCUS8522</name>
</gene>
<keyword evidence="7" id="KW-0808">Transferase</keyword>
<feature type="binding site" evidence="14">
    <location>
        <position position="344"/>
    </location>
    <ligand>
        <name>substrate</name>
    </ligand>
</feature>
<evidence type="ECO:0000256" key="13">
    <source>
        <dbReference type="PIRSR" id="PIRSR605478-1"/>
    </source>
</evidence>
<dbReference type="Pfam" id="PF02779">
    <property type="entry name" value="Transket_pyr"/>
    <property type="match status" value="1"/>
</dbReference>
<feature type="binding site" evidence="14">
    <location>
        <position position="11"/>
    </location>
    <ligand>
        <name>substrate</name>
    </ligand>
</feature>
<feature type="site" description="Important for catalytic activity" evidence="17">
    <location>
        <position position="251"/>
    </location>
</feature>
<dbReference type="PANTHER" id="PTHR43522">
    <property type="entry name" value="TRANSKETOLASE"/>
    <property type="match status" value="1"/>
</dbReference>
<dbReference type="AlphaFoldDB" id="A0A7S3ZTA9"/>
<dbReference type="SUPFAM" id="SSF52518">
    <property type="entry name" value="Thiamin diphosphate-binding fold (THDP-binding)"/>
    <property type="match status" value="2"/>
</dbReference>
<dbReference type="CDD" id="cd02012">
    <property type="entry name" value="TPP_TK"/>
    <property type="match status" value="1"/>
</dbReference>
<dbReference type="EC" id="2.2.1.1" evidence="6"/>
<feature type="binding site" evidence="16">
    <location>
        <position position="144"/>
    </location>
    <ligand>
        <name>Mg(2+)</name>
        <dbReference type="ChEBI" id="CHEBI:18420"/>
    </ligand>
</feature>
<dbReference type="PANTHER" id="PTHR43522:SF10">
    <property type="entry name" value="TRANSKETOLASE"/>
    <property type="match status" value="1"/>
</dbReference>
<evidence type="ECO:0000256" key="2">
    <source>
        <dbReference type="ARBA" id="ARBA00001936"/>
    </source>
</evidence>
<feature type="site" description="Important for catalytic activity" evidence="17">
    <location>
        <position position="11"/>
    </location>
</feature>
<keyword evidence="10 16" id="KW-0460">Magnesium</keyword>
<dbReference type="InterPro" id="IPR020826">
    <property type="entry name" value="Transketolase_BS"/>
</dbReference>
<evidence type="ECO:0000313" key="20">
    <source>
        <dbReference type="EMBL" id="CAE0693086.1"/>
    </source>
</evidence>
<dbReference type="GO" id="GO:0006098">
    <property type="term" value="P:pentose-phosphate shunt"/>
    <property type="evidence" value="ECO:0007669"/>
    <property type="project" value="TreeGrafter"/>
</dbReference>
<comment type="cofactor">
    <cofactor evidence="2">
        <name>Mn(2+)</name>
        <dbReference type="ChEBI" id="CHEBI:29035"/>
    </cofactor>
</comment>
<feature type="binding site" evidence="14">
    <location>
        <position position="251"/>
    </location>
    <ligand>
        <name>substrate</name>
    </ligand>
</feature>
<evidence type="ECO:0000259" key="19">
    <source>
        <dbReference type="SMART" id="SM00861"/>
    </source>
</evidence>
<dbReference type="CDD" id="cd07033">
    <property type="entry name" value="TPP_PYR_DXS_TK_like"/>
    <property type="match status" value="1"/>
</dbReference>
<dbReference type="Pfam" id="PF00456">
    <property type="entry name" value="Transketolase_N"/>
    <property type="match status" value="1"/>
</dbReference>
<evidence type="ECO:0000256" key="14">
    <source>
        <dbReference type="PIRSR" id="PIRSR605478-2"/>
    </source>
</evidence>
<dbReference type="InterPro" id="IPR029061">
    <property type="entry name" value="THDP-binding"/>
</dbReference>
<evidence type="ECO:0000256" key="5">
    <source>
        <dbReference type="ARBA" id="ARBA00011738"/>
    </source>
</evidence>
<evidence type="ECO:0000256" key="10">
    <source>
        <dbReference type="ARBA" id="ARBA00022842"/>
    </source>
</evidence>
<feature type="binding site" evidence="14">
    <location>
        <position position="510"/>
    </location>
    <ligand>
        <name>substrate</name>
    </ligand>
</feature>
<feature type="binding site" evidence="15">
    <location>
        <begin position="103"/>
        <end position="105"/>
    </location>
    <ligand>
        <name>thiamine diphosphate</name>
        <dbReference type="ChEBI" id="CHEBI:58937"/>
    </ligand>
</feature>
<feature type="binding site" evidence="15">
    <location>
        <position position="251"/>
    </location>
    <ligand>
        <name>thiamine diphosphate</name>
        <dbReference type="ChEBI" id="CHEBI:58937"/>
    </ligand>
</feature>
<feature type="binding site" evidence="14">
    <location>
        <position position="459"/>
    </location>
    <ligand>
        <name>substrate</name>
    </ligand>
</feature>
<dbReference type="Gene3D" id="3.40.50.920">
    <property type="match status" value="1"/>
</dbReference>
<evidence type="ECO:0000256" key="11">
    <source>
        <dbReference type="ARBA" id="ARBA00023052"/>
    </source>
</evidence>
<dbReference type="FunFam" id="3.40.50.970:FF:000045">
    <property type="entry name" value="Transketolase"/>
    <property type="match status" value="1"/>
</dbReference>
<dbReference type="InterPro" id="IPR033247">
    <property type="entry name" value="Transketolase_fam"/>
</dbReference>
<feature type="binding site" evidence="15">
    <location>
        <position position="145"/>
    </location>
    <ligand>
        <name>thiamine diphosphate</name>
        <dbReference type="ChEBI" id="CHEBI:58937"/>
    </ligand>
</feature>
<comment type="cofactor">
    <cofactor evidence="16">
        <name>Mg(2+)</name>
        <dbReference type="ChEBI" id="CHEBI:18420"/>
    </cofactor>
    <text evidence="16">Binds 1 Mg(2+) ion per subunit. Can also utilize other divalent metal cations, such as Ca(2+), Mn(2+) and Co(2+).</text>
</comment>
<evidence type="ECO:0000256" key="15">
    <source>
        <dbReference type="PIRSR" id="PIRSR605478-3"/>
    </source>
</evidence>
<feature type="region of interest" description="Disordered" evidence="18">
    <location>
        <begin position="77"/>
        <end position="101"/>
    </location>
</feature>
<dbReference type="SMART" id="SM00861">
    <property type="entry name" value="Transket_pyr"/>
    <property type="match status" value="1"/>
</dbReference>
<dbReference type="EMBL" id="HBIW01009988">
    <property type="protein sequence ID" value="CAE0693086.1"/>
    <property type="molecule type" value="Transcribed_RNA"/>
</dbReference>
<dbReference type="InterPro" id="IPR005474">
    <property type="entry name" value="Transketolase_N"/>
</dbReference>
<evidence type="ECO:0000256" key="17">
    <source>
        <dbReference type="PIRSR" id="PIRSR605478-5"/>
    </source>
</evidence>
<evidence type="ECO:0000256" key="3">
    <source>
        <dbReference type="ARBA" id="ARBA00001941"/>
    </source>
</evidence>
<name>A0A7S3ZTA9_9STRA</name>
<comment type="cofactor">
    <cofactor evidence="15">
        <name>thiamine diphosphate</name>
        <dbReference type="ChEBI" id="CHEBI:58937"/>
    </cofactor>
    <text evidence="15">Binds 1 thiamine pyrophosphate per subunit. During the reaction, the substrate forms a covalent intermediate with the cofactor.</text>
</comment>
<feature type="binding site" evidence="16">
    <location>
        <position position="174"/>
    </location>
    <ligand>
        <name>Mg(2+)</name>
        <dbReference type="ChEBI" id="CHEBI:18420"/>
    </ligand>
</feature>
<comment type="cofactor">
    <cofactor evidence="3">
        <name>Co(2+)</name>
        <dbReference type="ChEBI" id="CHEBI:48828"/>
    </cofactor>
</comment>
<feature type="active site" description="Proton donor" evidence="13">
    <location>
        <position position="401"/>
    </location>
</feature>
<dbReference type="InterPro" id="IPR009014">
    <property type="entry name" value="Transketo_C/PFOR_II"/>
</dbReference>
<evidence type="ECO:0000256" key="1">
    <source>
        <dbReference type="ARBA" id="ARBA00001913"/>
    </source>
</evidence>
<dbReference type="FunFam" id="3.40.50.970:FF:000004">
    <property type="entry name" value="Transketolase"/>
    <property type="match status" value="1"/>
</dbReference>
<evidence type="ECO:0000256" key="9">
    <source>
        <dbReference type="ARBA" id="ARBA00022837"/>
    </source>
</evidence>